<dbReference type="Proteomes" id="UP000004597">
    <property type="component" value="Unassembled WGS sequence"/>
</dbReference>
<gene>
    <name evidence="1" type="ORF">HMPREF9138_01799</name>
</gene>
<name>G6AI72_9BACT</name>
<protein>
    <submittedName>
        <fullName evidence="1">Uncharacterized protein</fullName>
    </submittedName>
</protein>
<accession>G6AI72</accession>
<dbReference type="HOGENOM" id="CLU_3177262_0_0_10"/>
<dbReference type="AlphaFoldDB" id="G6AI72"/>
<proteinExistence type="predicted"/>
<reference evidence="1 2" key="1">
    <citation type="submission" date="2011-10" db="EMBL/GenBank/DDBJ databases">
        <title>The Genome Sequence of Prevotella histicola F0411.</title>
        <authorList>
            <consortium name="The Broad Institute Genome Sequencing Platform"/>
            <person name="Earl A."/>
            <person name="Ward D."/>
            <person name="Feldgarden M."/>
            <person name="Gevers D."/>
            <person name="Izard J."/>
            <person name="Ganesan A."/>
            <person name="Blanton J.M."/>
            <person name="Baranova O.V."/>
            <person name="Tanner A.C."/>
            <person name="Mathney J.M.J."/>
            <person name="Dewhirst F.E."/>
            <person name="Young S.K."/>
            <person name="Zeng Q."/>
            <person name="Gargeya S."/>
            <person name="Fitzgerald M."/>
            <person name="Haas B."/>
            <person name="Abouelleil A."/>
            <person name="Alvarado L."/>
            <person name="Arachchi H.M."/>
            <person name="Berlin A."/>
            <person name="Brown A."/>
            <person name="Chapman S.B."/>
            <person name="Chen Z."/>
            <person name="Dunbar C."/>
            <person name="Freedman E."/>
            <person name="Gearin G."/>
            <person name="Gellesch M."/>
            <person name="Goldberg J."/>
            <person name="Griggs A."/>
            <person name="Gujja S."/>
            <person name="Heiman D."/>
            <person name="Howarth C."/>
            <person name="Larson L."/>
            <person name="Lui A."/>
            <person name="MacDonald P.J.P."/>
            <person name="Montmayeur A."/>
            <person name="Murphy C."/>
            <person name="Neiman D."/>
            <person name="Pearson M."/>
            <person name="Priest M."/>
            <person name="Roberts A."/>
            <person name="Saif S."/>
            <person name="Shea T."/>
            <person name="Shenoy N."/>
            <person name="Sisk P."/>
            <person name="Stolte C."/>
            <person name="Sykes S."/>
            <person name="Wortman J."/>
            <person name="Nusbaum C."/>
            <person name="Birren B."/>
        </authorList>
    </citation>
    <scope>NUCLEOTIDE SEQUENCE [LARGE SCALE GENOMIC DNA]</scope>
    <source>
        <strain evidence="1 2">F0411</strain>
    </source>
</reference>
<comment type="caution">
    <text evidence="1">The sequence shown here is derived from an EMBL/GenBank/DDBJ whole genome shotgun (WGS) entry which is preliminary data.</text>
</comment>
<keyword evidence="2" id="KW-1185">Reference proteome</keyword>
<evidence type="ECO:0000313" key="1">
    <source>
        <dbReference type="EMBL" id="EHG15578.1"/>
    </source>
</evidence>
<sequence length="47" mass="4836">GKVGYALLTRAPVDVQKVQALNAVSPRLACVKPVASVHPEPGSNSPL</sequence>
<dbReference type="EMBL" id="AFXP01000019">
    <property type="protein sequence ID" value="EHG15578.1"/>
    <property type="molecule type" value="Genomic_DNA"/>
</dbReference>
<organism evidence="1 2">
    <name type="scientific">Prevotella histicola F0411</name>
    <dbReference type="NCBI Taxonomy" id="857291"/>
    <lineage>
        <taxon>Bacteria</taxon>
        <taxon>Pseudomonadati</taxon>
        <taxon>Bacteroidota</taxon>
        <taxon>Bacteroidia</taxon>
        <taxon>Bacteroidales</taxon>
        <taxon>Prevotellaceae</taxon>
        <taxon>Prevotella</taxon>
    </lineage>
</organism>
<feature type="non-terminal residue" evidence="1">
    <location>
        <position position="1"/>
    </location>
</feature>
<evidence type="ECO:0000313" key="2">
    <source>
        <dbReference type="Proteomes" id="UP000004597"/>
    </source>
</evidence>